<evidence type="ECO:0008006" key="3">
    <source>
        <dbReference type="Google" id="ProtNLM"/>
    </source>
</evidence>
<protein>
    <recommendedName>
        <fullName evidence="3">Transposase</fullName>
    </recommendedName>
</protein>
<accession>A0ABR6KFH9</accession>
<evidence type="ECO:0000313" key="2">
    <source>
        <dbReference type="Proteomes" id="UP000533637"/>
    </source>
</evidence>
<sequence length="44" mass="5367">MLKKTEMSYFNLYKMSEERGENVPKQINRTQITLNSQIYTDLFY</sequence>
<dbReference type="Proteomes" id="UP000533637">
    <property type="component" value="Unassembled WGS sequence"/>
</dbReference>
<proteinExistence type="predicted"/>
<reference evidence="1 2" key="1">
    <citation type="submission" date="2020-08" db="EMBL/GenBank/DDBJ databases">
        <title>Genomic Encyclopedia of Type Strains, Phase IV (KMG-IV): sequencing the most valuable type-strain genomes for metagenomic binning, comparative biology and taxonomic classification.</title>
        <authorList>
            <person name="Goeker M."/>
        </authorList>
    </citation>
    <scope>NUCLEOTIDE SEQUENCE [LARGE SCALE GENOMIC DNA]</scope>
    <source>
        <strain evidence="1 2">DSM 102983</strain>
    </source>
</reference>
<organism evidence="1 2">
    <name type="scientific">Parabacteroides faecis</name>
    <dbReference type="NCBI Taxonomy" id="1217282"/>
    <lineage>
        <taxon>Bacteria</taxon>
        <taxon>Pseudomonadati</taxon>
        <taxon>Bacteroidota</taxon>
        <taxon>Bacteroidia</taxon>
        <taxon>Bacteroidales</taxon>
        <taxon>Tannerellaceae</taxon>
        <taxon>Parabacteroides</taxon>
    </lineage>
</organism>
<name>A0ABR6KFH9_9BACT</name>
<gene>
    <name evidence="1" type="ORF">GGQ57_000129</name>
</gene>
<keyword evidence="2" id="KW-1185">Reference proteome</keyword>
<dbReference type="EMBL" id="JACHOC010000001">
    <property type="protein sequence ID" value="MBB4620255.1"/>
    <property type="molecule type" value="Genomic_DNA"/>
</dbReference>
<evidence type="ECO:0000313" key="1">
    <source>
        <dbReference type="EMBL" id="MBB4620255.1"/>
    </source>
</evidence>
<comment type="caution">
    <text evidence="1">The sequence shown here is derived from an EMBL/GenBank/DDBJ whole genome shotgun (WGS) entry which is preliminary data.</text>
</comment>